<comment type="caution">
    <text evidence="5">The sequence shown here is derived from an EMBL/GenBank/DDBJ whole genome shotgun (WGS) entry which is preliminary data.</text>
</comment>
<evidence type="ECO:0000256" key="3">
    <source>
        <dbReference type="ARBA" id="ARBA00022840"/>
    </source>
</evidence>
<dbReference type="CDD" id="cd01129">
    <property type="entry name" value="PulE-GspE-like"/>
    <property type="match status" value="1"/>
</dbReference>
<evidence type="ECO:0000313" key="6">
    <source>
        <dbReference type="Proteomes" id="UP000597206"/>
    </source>
</evidence>
<dbReference type="EMBL" id="JADPMR010000003">
    <property type="protein sequence ID" value="MBF9001597.1"/>
    <property type="molecule type" value="Genomic_DNA"/>
</dbReference>
<dbReference type="Gene3D" id="3.30.300.160">
    <property type="entry name" value="Type II secretion system, protein E, N-terminal domain"/>
    <property type="match status" value="1"/>
</dbReference>
<comment type="similarity">
    <text evidence="1">Belongs to the GSP E family.</text>
</comment>
<gene>
    <name evidence="5" type="primary">tadA</name>
    <name evidence="5" type="ORF">I1A42_13940</name>
</gene>
<dbReference type="InterPro" id="IPR027417">
    <property type="entry name" value="P-loop_NTPase"/>
</dbReference>
<sequence length="559" mass="62661">MSHLIPLLSHHQLLTVEQAKHALQVTKNKNISAIDALLQSQFLTSKVIQQFLSHQLKLPIVELSYIAPIIDEIALPMSLLRHYQIIPIEQSVSHIIMAVSDPTQEQLQQECQLATGKQIQLQVADHHQLKALLKQYVPSSTDSSNTIQEQRLLYLMEETESPEQEEAAGTSSPIAQSIDELLITAFEQHASDIHFEPHQHHYRIRFRRDGLLSEHLSLPIKLHRRFVARLKIMAHMDIAERRRPQDGRILFTLPDKKALDLRLSTLPTQWGEKVVIRLLATEQQQLSLSLLGMTAEQQQIYFNALQNPQGFILVTGPTGSGKTQTLYTGLNSLDRHTLNISTVEDPIEITLDNINQVAVNPAIELNFTQVLRALLRQDPDVLMVGEIRDTETARIAIKAAQTGHLVLSTLHTNSAVETLIRLHHIGIENYHISASLTLIIAQRLIRKLCPECKQPHAPTPTESQWLNIEPSIAIFTANSQGCSKCHMGYQGRIGIYELLPVSPEIQSLLLINASQQQLEQQATTQGIMTLKSSAAALVIQGISSIAECRRVLAMQESLL</sequence>
<dbReference type="PANTHER" id="PTHR30258:SF1">
    <property type="entry name" value="PROTEIN TRANSPORT PROTEIN HOFB HOMOLOG"/>
    <property type="match status" value="1"/>
</dbReference>
<dbReference type="RefSeq" id="WP_196123852.1">
    <property type="nucleotide sequence ID" value="NZ_JADPMR010000003.1"/>
</dbReference>
<dbReference type="InterPro" id="IPR001482">
    <property type="entry name" value="T2SS/T4SS_dom"/>
</dbReference>
<keyword evidence="3" id="KW-0067">ATP-binding</keyword>
<accession>A0ABS0GGQ6</accession>
<evidence type="ECO:0000256" key="1">
    <source>
        <dbReference type="ARBA" id="ARBA00006611"/>
    </source>
</evidence>
<reference evidence="5 6" key="1">
    <citation type="submission" date="2020-11" db="EMBL/GenBank/DDBJ databases">
        <title>Vibrio nitrifigilis sp. nov., a marine nitrogen-fixing bacterium isolated from the lagoon sediment of an islet inside an atoll.</title>
        <authorList>
            <person name="Wang L.-T."/>
            <person name="Shieh W.Y."/>
        </authorList>
    </citation>
    <scope>NUCLEOTIDE SEQUENCE [LARGE SCALE GENOMIC DNA]</scope>
    <source>
        <strain evidence="5 6">NFV-1</strain>
    </source>
</reference>
<dbReference type="InterPro" id="IPR037257">
    <property type="entry name" value="T2SS_E_N_sf"/>
</dbReference>
<dbReference type="SUPFAM" id="SSF160246">
    <property type="entry name" value="EspE N-terminal domain-like"/>
    <property type="match status" value="1"/>
</dbReference>
<keyword evidence="6" id="KW-1185">Reference proteome</keyword>
<feature type="domain" description="Bacterial type II secretion system protein E" evidence="4">
    <location>
        <begin position="375"/>
        <end position="389"/>
    </location>
</feature>
<dbReference type="SUPFAM" id="SSF52540">
    <property type="entry name" value="P-loop containing nucleoside triphosphate hydrolases"/>
    <property type="match status" value="1"/>
</dbReference>
<dbReference type="InterPro" id="IPR007831">
    <property type="entry name" value="T2SS_GspE_N"/>
</dbReference>
<dbReference type="PANTHER" id="PTHR30258">
    <property type="entry name" value="TYPE II SECRETION SYSTEM PROTEIN GSPE-RELATED"/>
    <property type="match status" value="1"/>
</dbReference>
<keyword evidence="2" id="KW-0547">Nucleotide-binding</keyword>
<dbReference type="Gene3D" id="3.40.50.300">
    <property type="entry name" value="P-loop containing nucleotide triphosphate hydrolases"/>
    <property type="match status" value="1"/>
</dbReference>
<organism evidence="5 6">
    <name type="scientific">Vibrio nitrifigilis</name>
    <dbReference type="NCBI Taxonomy" id="2789781"/>
    <lineage>
        <taxon>Bacteria</taxon>
        <taxon>Pseudomonadati</taxon>
        <taxon>Pseudomonadota</taxon>
        <taxon>Gammaproteobacteria</taxon>
        <taxon>Vibrionales</taxon>
        <taxon>Vibrionaceae</taxon>
        <taxon>Vibrio</taxon>
    </lineage>
</organism>
<evidence type="ECO:0000313" key="5">
    <source>
        <dbReference type="EMBL" id="MBF9001597.1"/>
    </source>
</evidence>
<dbReference type="Pfam" id="PF00437">
    <property type="entry name" value="T2SSE"/>
    <property type="match status" value="1"/>
</dbReference>
<name>A0ABS0GGQ6_9VIBR</name>
<dbReference type="Proteomes" id="UP000597206">
    <property type="component" value="Unassembled WGS sequence"/>
</dbReference>
<dbReference type="Gene3D" id="3.30.450.90">
    <property type="match status" value="1"/>
</dbReference>
<evidence type="ECO:0000256" key="2">
    <source>
        <dbReference type="ARBA" id="ARBA00022741"/>
    </source>
</evidence>
<proteinExistence type="inferred from homology"/>
<dbReference type="Pfam" id="PF05157">
    <property type="entry name" value="MshEN"/>
    <property type="match status" value="1"/>
</dbReference>
<protein>
    <submittedName>
        <fullName evidence="5">Flp pilus assembly complex ATPase component TadA</fullName>
    </submittedName>
</protein>
<dbReference type="PROSITE" id="PS00662">
    <property type="entry name" value="T2SP_E"/>
    <property type="match status" value="1"/>
</dbReference>
<evidence type="ECO:0000259" key="4">
    <source>
        <dbReference type="PROSITE" id="PS00662"/>
    </source>
</evidence>